<evidence type="ECO:0000259" key="6">
    <source>
        <dbReference type="Pfam" id="PF03946"/>
    </source>
</evidence>
<evidence type="ECO:0000256" key="1">
    <source>
        <dbReference type="ARBA" id="ARBA00010537"/>
    </source>
</evidence>
<accession>A0AAV8A3A3</accession>
<dbReference type="EMBL" id="JAOAOG010000168">
    <property type="protein sequence ID" value="KAJ6243506.1"/>
    <property type="molecule type" value="Genomic_DNA"/>
</dbReference>
<evidence type="ECO:0000313" key="12">
    <source>
        <dbReference type="Proteomes" id="UP001150062"/>
    </source>
</evidence>
<dbReference type="GO" id="GO:0022625">
    <property type="term" value="C:cytosolic large ribosomal subunit"/>
    <property type="evidence" value="ECO:0007669"/>
    <property type="project" value="TreeGrafter"/>
</dbReference>
<dbReference type="GO" id="GO:0003735">
    <property type="term" value="F:structural constituent of ribosome"/>
    <property type="evidence" value="ECO:0007669"/>
    <property type="project" value="InterPro"/>
</dbReference>
<protein>
    <submittedName>
        <fullName evidence="8">Ribosomal protein L12</fullName>
    </submittedName>
</protein>
<comment type="similarity">
    <text evidence="1 4">Belongs to the universal ribosomal protein uL11 family.</text>
</comment>
<name>A0AAV8A3A3_9EUKA</name>
<dbReference type="Proteomes" id="UP001146793">
    <property type="component" value="Unassembled WGS sequence"/>
</dbReference>
<dbReference type="SUPFAM" id="SSF46906">
    <property type="entry name" value="Ribosomal protein L11, C-terminal domain"/>
    <property type="match status" value="1"/>
</dbReference>
<dbReference type="EMBL" id="JANTQA010000036">
    <property type="protein sequence ID" value="KAJ3436483.1"/>
    <property type="molecule type" value="Genomic_DNA"/>
</dbReference>
<evidence type="ECO:0000256" key="3">
    <source>
        <dbReference type="ARBA" id="ARBA00023274"/>
    </source>
</evidence>
<dbReference type="GO" id="GO:0070180">
    <property type="term" value="F:large ribosomal subunit rRNA binding"/>
    <property type="evidence" value="ECO:0007669"/>
    <property type="project" value="TreeGrafter"/>
</dbReference>
<gene>
    <name evidence="8" type="ORF">M0812_00482</name>
    <name evidence="7" type="ORF">M0812_18541</name>
    <name evidence="9" type="ORF">M0813_01105</name>
    <name evidence="10" type="ORF">M0813_21943</name>
</gene>
<dbReference type="Pfam" id="PF00298">
    <property type="entry name" value="Ribosomal_L11"/>
    <property type="match status" value="1"/>
</dbReference>
<dbReference type="SMART" id="SM00649">
    <property type="entry name" value="RL11"/>
    <property type="match status" value="1"/>
</dbReference>
<proteinExistence type="inferred from homology"/>
<dbReference type="Gene3D" id="3.30.1550.10">
    <property type="entry name" value="Ribosomal protein L11/L12, N-terminal domain"/>
    <property type="match status" value="1"/>
</dbReference>
<evidence type="ECO:0000313" key="7">
    <source>
        <dbReference type="EMBL" id="KAJ3436483.1"/>
    </source>
</evidence>
<evidence type="ECO:0000256" key="2">
    <source>
        <dbReference type="ARBA" id="ARBA00022980"/>
    </source>
</evidence>
<dbReference type="EMBL" id="JANTQA010000015">
    <property type="protein sequence ID" value="KAJ3448009.1"/>
    <property type="molecule type" value="Genomic_DNA"/>
</dbReference>
<evidence type="ECO:0000259" key="5">
    <source>
        <dbReference type="Pfam" id="PF00298"/>
    </source>
</evidence>
<feature type="domain" description="Large ribosomal subunit protein uL11 C-terminal" evidence="5">
    <location>
        <begin position="76"/>
        <end position="143"/>
    </location>
</feature>
<reference evidence="9" key="1">
    <citation type="submission" date="2022-08" db="EMBL/GenBank/DDBJ databases">
        <title>Novel sulfate-reducing endosymbionts in the free-living metamonad Anaeramoeba.</title>
        <authorList>
            <person name="Jerlstrom-Hultqvist J."/>
            <person name="Cepicka I."/>
            <person name="Gallot-Lavallee L."/>
            <person name="Salas-Leiva D."/>
            <person name="Curtis B.A."/>
            <person name="Zahonova K."/>
            <person name="Pipaliya S."/>
            <person name="Dacks J."/>
            <person name="Roger A.J."/>
        </authorList>
    </citation>
    <scope>NUCLEOTIDE SEQUENCE</scope>
    <source>
        <strain evidence="9">Schooner1</strain>
    </source>
</reference>
<dbReference type="PANTHER" id="PTHR11661">
    <property type="entry name" value="60S RIBOSOMAL PROTEIN L12"/>
    <property type="match status" value="1"/>
</dbReference>
<dbReference type="Gene3D" id="1.10.10.250">
    <property type="entry name" value="Ribosomal protein L11, C-terminal domain"/>
    <property type="match status" value="1"/>
</dbReference>
<keyword evidence="3 4" id="KW-0687">Ribonucleoprotein</keyword>
<dbReference type="InterPro" id="IPR036796">
    <property type="entry name" value="Ribosomal_uL11_N_sf"/>
</dbReference>
<dbReference type="GO" id="GO:0006412">
    <property type="term" value="P:translation"/>
    <property type="evidence" value="ECO:0007669"/>
    <property type="project" value="InterPro"/>
</dbReference>
<keyword evidence="12" id="KW-1185">Reference proteome</keyword>
<evidence type="ECO:0000313" key="9">
    <source>
        <dbReference type="EMBL" id="KAJ6226136.1"/>
    </source>
</evidence>
<organism evidence="8 11">
    <name type="scientific">Anaeramoeba flamelloides</name>
    <dbReference type="NCBI Taxonomy" id="1746091"/>
    <lineage>
        <taxon>Eukaryota</taxon>
        <taxon>Metamonada</taxon>
        <taxon>Anaeramoebidae</taxon>
        <taxon>Anaeramoeba</taxon>
    </lineage>
</organism>
<feature type="domain" description="Large ribosomal subunit protein uL11 N-terminal" evidence="6">
    <location>
        <begin position="16"/>
        <end position="71"/>
    </location>
</feature>
<sequence length="175" mass="19477">MSKKGGQQNLEPEYLYLRVRAGDSINTNALAPKLGPKGIPPRKAAEQIQKVCKDFSGLKVTIRVTIIGREFTVDVMPTASTLIIKALNEPPHEKSADFKHTGNLSLEQVKEIARQMRHKSLANEFEGVVKEMLGTCVSVGCTVEKKSPKEIQQKIKNGEIIIPDEEPEEQEEKEN</sequence>
<reference evidence="8" key="2">
    <citation type="submission" date="2022-08" db="EMBL/GenBank/DDBJ databases">
        <title>Novel sulphate-reducing endosymbionts in the free-living metamonad Anaeramoeba.</title>
        <authorList>
            <person name="Jerlstrom-Hultqvist J."/>
            <person name="Cepicka I."/>
            <person name="Gallot-Lavallee L."/>
            <person name="Salas-Leiva D."/>
            <person name="Curtis B.A."/>
            <person name="Zahonova K."/>
            <person name="Pipaliya S."/>
            <person name="Dacks J."/>
            <person name="Roger A.J."/>
        </authorList>
    </citation>
    <scope>NUCLEOTIDE SEQUENCE</scope>
    <source>
        <strain evidence="8">Busselton2</strain>
    </source>
</reference>
<dbReference type="PANTHER" id="PTHR11661:SF2">
    <property type="entry name" value="LARGE RIBOSOMAL SUBUNIT PROTEIN UL11"/>
    <property type="match status" value="1"/>
</dbReference>
<dbReference type="InterPro" id="IPR000911">
    <property type="entry name" value="Ribosomal_uL11"/>
</dbReference>
<dbReference type="CDD" id="cd00349">
    <property type="entry name" value="Ribosomal_L11"/>
    <property type="match status" value="1"/>
</dbReference>
<dbReference type="Pfam" id="PF03946">
    <property type="entry name" value="Ribosomal_L11_N"/>
    <property type="match status" value="1"/>
</dbReference>
<evidence type="ECO:0000313" key="10">
    <source>
        <dbReference type="EMBL" id="KAJ6243506.1"/>
    </source>
</evidence>
<evidence type="ECO:0000256" key="4">
    <source>
        <dbReference type="RuleBase" id="RU003978"/>
    </source>
</evidence>
<dbReference type="InterPro" id="IPR020785">
    <property type="entry name" value="Ribosomal_uL11_CS"/>
</dbReference>
<dbReference type="InterPro" id="IPR020784">
    <property type="entry name" value="Ribosomal_uL11_N"/>
</dbReference>
<dbReference type="InterPro" id="IPR036769">
    <property type="entry name" value="Ribosomal_uL11_C_sf"/>
</dbReference>
<dbReference type="EMBL" id="JAOAOG010000346">
    <property type="protein sequence ID" value="KAJ6226136.1"/>
    <property type="molecule type" value="Genomic_DNA"/>
</dbReference>
<dbReference type="SUPFAM" id="SSF54747">
    <property type="entry name" value="Ribosomal L11/L12e N-terminal domain"/>
    <property type="match status" value="1"/>
</dbReference>
<dbReference type="AlphaFoldDB" id="A0AAV8A3A3"/>
<dbReference type="InterPro" id="IPR020783">
    <property type="entry name" value="Ribosomal_uL11_C"/>
</dbReference>
<dbReference type="HAMAP" id="MF_00736">
    <property type="entry name" value="Ribosomal_uL11"/>
    <property type="match status" value="1"/>
</dbReference>
<evidence type="ECO:0000313" key="11">
    <source>
        <dbReference type="Proteomes" id="UP001146793"/>
    </source>
</evidence>
<evidence type="ECO:0000313" key="8">
    <source>
        <dbReference type="EMBL" id="KAJ3448009.1"/>
    </source>
</evidence>
<dbReference type="Proteomes" id="UP001150062">
    <property type="component" value="Unassembled WGS sequence"/>
</dbReference>
<comment type="caution">
    <text evidence="8">The sequence shown here is derived from an EMBL/GenBank/DDBJ whole genome shotgun (WGS) entry which is preliminary data.</text>
</comment>
<dbReference type="PROSITE" id="PS00359">
    <property type="entry name" value="RIBOSOMAL_L11"/>
    <property type="match status" value="1"/>
</dbReference>
<keyword evidence="2 4" id="KW-0689">Ribosomal protein</keyword>